<dbReference type="AlphaFoldDB" id="A0A376MXG5"/>
<evidence type="ECO:0000259" key="1">
    <source>
        <dbReference type="Pfam" id="PF00773"/>
    </source>
</evidence>
<proteinExistence type="predicted"/>
<dbReference type="InterPro" id="IPR012340">
    <property type="entry name" value="NA-bd_OB-fold"/>
</dbReference>
<reference evidence="2 3" key="1">
    <citation type="submission" date="2018-06" db="EMBL/GenBank/DDBJ databases">
        <authorList>
            <consortium name="Pathogen Informatics"/>
            <person name="Doyle S."/>
        </authorList>
    </citation>
    <scope>NUCLEOTIDE SEQUENCE [LARGE SCALE GENOMIC DNA]</scope>
    <source>
        <strain evidence="2 3">NCTC11112</strain>
    </source>
</reference>
<dbReference type="EC" id="3.1.13.1" evidence="2"/>
<dbReference type="Proteomes" id="UP000254817">
    <property type="component" value="Unassembled WGS sequence"/>
</dbReference>
<dbReference type="SUPFAM" id="SSF50249">
    <property type="entry name" value="Nucleic acid-binding proteins"/>
    <property type="match status" value="1"/>
</dbReference>
<dbReference type="InterPro" id="IPR001900">
    <property type="entry name" value="RNase_II/R"/>
</dbReference>
<feature type="domain" description="RNB" evidence="1">
    <location>
        <begin position="4"/>
        <end position="109"/>
    </location>
</feature>
<dbReference type="Pfam" id="PF00773">
    <property type="entry name" value="RNB"/>
    <property type="match status" value="1"/>
</dbReference>
<name>A0A376MXG5_ECOLX</name>
<evidence type="ECO:0000313" key="3">
    <source>
        <dbReference type="Proteomes" id="UP000254817"/>
    </source>
</evidence>
<protein>
    <submittedName>
        <fullName evidence="2">Exoribonuclease II</fullName>
        <ecNumber evidence="2">3.1.13.1</ecNumber>
    </submittedName>
</protein>
<dbReference type="EMBL" id="UGAW01000001">
    <property type="protein sequence ID" value="STG54744.1"/>
    <property type="molecule type" value="Genomic_DNA"/>
</dbReference>
<accession>A0A376MXG5</accession>
<evidence type="ECO:0000313" key="2">
    <source>
        <dbReference type="EMBL" id="STG54744.1"/>
    </source>
</evidence>
<dbReference type="GO" id="GO:0003723">
    <property type="term" value="F:RNA binding"/>
    <property type="evidence" value="ECO:0007669"/>
    <property type="project" value="InterPro"/>
</dbReference>
<sequence length="121" mass="13399">MTKLQLIVAIADPTAWIAEGSKLDKPRKFAPFTNYLPGSTSLCCLASFLTISAHWRANEVRPVLACRMTLSADGTIEDNIEFFAATIESKAKLVYDQVSDWLENTGDWQPESEAMPNKSVC</sequence>
<gene>
    <name evidence="2" type="primary">rnb_2</name>
    <name evidence="2" type="ORF">NCTC11112_05344</name>
</gene>
<dbReference type="GO" id="GO:0008859">
    <property type="term" value="F:exoribonuclease II activity"/>
    <property type="evidence" value="ECO:0007669"/>
    <property type="project" value="UniProtKB-EC"/>
</dbReference>
<keyword evidence="2" id="KW-0378">Hydrolase</keyword>
<organism evidence="2 3">
    <name type="scientific">Escherichia coli</name>
    <dbReference type="NCBI Taxonomy" id="562"/>
    <lineage>
        <taxon>Bacteria</taxon>
        <taxon>Pseudomonadati</taxon>
        <taxon>Pseudomonadota</taxon>
        <taxon>Gammaproteobacteria</taxon>
        <taxon>Enterobacterales</taxon>
        <taxon>Enterobacteriaceae</taxon>
        <taxon>Escherichia</taxon>
    </lineage>
</organism>